<keyword evidence="5 8" id="KW-0812">Transmembrane</keyword>
<evidence type="ECO:0000256" key="3">
    <source>
        <dbReference type="ARBA" id="ARBA00022448"/>
    </source>
</evidence>
<dbReference type="SUPFAM" id="SSF143865">
    <property type="entry name" value="CorA soluble domain-like"/>
    <property type="match status" value="1"/>
</dbReference>
<evidence type="ECO:0000256" key="7">
    <source>
        <dbReference type="ARBA" id="ARBA00023136"/>
    </source>
</evidence>
<keyword evidence="7 8" id="KW-0472">Membrane</keyword>
<dbReference type="InterPro" id="IPR045863">
    <property type="entry name" value="CorA_TM1_TM2"/>
</dbReference>
<evidence type="ECO:0000313" key="9">
    <source>
        <dbReference type="EMBL" id="RCX30640.1"/>
    </source>
</evidence>
<feature type="transmembrane region" description="Helical" evidence="8">
    <location>
        <begin position="329"/>
        <end position="349"/>
    </location>
</feature>
<keyword evidence="3 8" id="KW-0813">Transport</keyword>
<dbReference type="OrthoDB" id="9803416at2"/>
<evidence type="ECO:0000256" key="5">
    <source>
        <dbReference type="ARBA" id="ARBA00022692"/>
    </source>
</evidence>
<comment type="caution">
    <text evidence="9">The sequence shown here is derived from an EMBL/GenBank/DDBJ whole genome shotgun (WGS) entry which is preliminary data.</text>
</comment>
<dbReference type="Gene3D" id="1.20.58.340">
    <property type="entry name" value="Magnesium transport protein CorA, transmembrane region"/>
    <property type="match status" value="2"/>
</dbReference>
<protein>
    <recommendedName>
        <fullName evidence="8">Magnesium transport protein CorA</fullName>
    </recommendedName>
</protein>
<evidence type="ECO:0000256" key="4">
    <source>
        <dbReference type="ARBA" id="ARBA00022475"/>
    </source>
</evidence>
<dbReference type="Proteomes" id="UP000252707">
    <property type="component" value="Unassembled WGS sequence"/>
</dbReference>
<accession>A0A369C9D1</accession>
<dbReference type="GO" id="GO:0015095">
    <property type="term" value="F:magnesium ion transmembrane transporter activity"/>
    <property type="evidence" value="ECO:0007669"/>
    <property type="project" value="UniProtKB-UniRule"/>
</dbReference>
<dbReference type="FunFam" id="1.20.58.340:FF:000012">
    <property type="entry name" value="Magnesium transport protein CorA"/>
    <property type="match status" value="1"/>
</dbReference>
<name>A0A369C9D1_9GAMM</name>
<dbReference type="AlphaFoldDB" id="A0A369C9D1"/>
<keyword evidence="10" id="KW-1185">Reference proteome</keyword>
<dbReference type="InterPro" id="IPR004488">
    <property type="entry name" value="Mg/Co-transport_prot_CorA"/>
</dbReference>
<dbReference type="PANTHER" id="PTHR46494:SF1">
    <property type="entry name" value="CORA FAMILY METAL ION TRANSPORTER (EUROFUNG)"/>
    <property type="match status" value="1"/>
</dbReference>
<gene>
    <name evidence="8" type="primary">corA</name>
    <name evidence="9" type="ORF">DFQ59_10476</name>
</gene>
<evidence type="ECO:0000313" key="10">
    <source>
        <dbReference type="Proteomes" id="UP000252707"/>
    </source>
</evidence>
<evidence type="ECO:0000256" key="8">
    <source>
        <dbReference type="RuleBase" id="RU362010"/>
    </source>
</evidence>
<comment type="subcellular location">
    <subcellularLocation>
        <location evidence="1">Cell membrane</location>
        <topology evidence="1">Multi-pass membrane protein</topology>
    </subcellularLocation>
    <subcellularLocation>
        <location evidence="8">Membrane</location>
        <topology evidence="8">Multi-pass membrane protein</topology>
    </subcellularLocation>
</comment>
<dbReference type="Pfam" id="PF01544">
    <property type="entry name" value="CorA"/>
    <property type="match status" value="1"/>
</dbReference>
<dbReference type="NCBIfam" id="TIGR00383">
    <property type="entry name" value="corA"/>
    <property type="match status" value="1"/>
</dbReference>
<dbReference type="Gene3D" id="3.30.460.20">
    <property type="entry name" value="CorA soluble domain-like"/>
    <property type="match status" value="1"/>
</dbReference>
<proteinExistence type="inferred from homology"/>
<dbReference type="EMBL" id="QPJY01000004">
    <property type="protein sequence ID" value="RCX30640.1"/>
    <property type="molecule type" value="Genomic_DNA"/>
</dbReference>
<keyword evidence="4 8" id="KW-1003">Cell membrane</keyword>
<sequence>MSYFTKRYHPPGTLPGTLRPAIAEAPLVFTLVDYDAADITEILDARPEDCRPFMDRDSVTWIHIQGHAAPEVLGELGEMFRLHPLALEDVHNTGQRPKAELYDNQLFMILSRPRGAGAQDVGGQVSLFLGQGYVVSFNDGPDDPFEPIRARLHANQGRIRRRGADYLLYSLVDLVIDEGFPVLETLGLRIEELEEEVLETPTRETLGRIQALKRELLLLRRMVWPHREVVNMMVREDCTLLEEGTRVYLRDCYDHSIQIMDLLESYRDMTASMLDIYLSSASFRLNDVMRVLTIIATLFIPLTFIVGVYGMNFDRNAGPWSMPELGWPYGYLLVWVLMIAIAGGMFVYFRRKGWL</sequence>
<dbReference type="GO" id="GO:0015087">
    <property type="term" value="F:cobalt ion transmembrane transporter activity"/>
    <property type="evidence" value="ECO:0007669"/>
    <property type="project" value="UniProtKB-UniRule"/>
</dbReference>
<comment type="function">
    <text evidence="8">Mediates influx of magnesium ions.</text>
</comment>
<organism evidence="9 10">
    <name type="scientific">Thioalbus denitrificans</name>
    <dbReference type="NCBI Taxonomy" id="547122"/>
    <lineage>
        <taxon>Bacteria</taxon>
        <taxon>Pseudomonadati</taxon>
        <taxon>Pseudomonadota</taxon>
        <taxon>Gammaproteobacteria</taxon>
        <taxon>Chromatiales</taxon>
        <taxon>Ectothiorhodospiraceae</taxon>
        <taxon>Thioalbus</taxon>
    </lineage>
</organism>
<dbReference type="CDD" id="cd12828">
    <property type="entry name" value="TmCorA-like_1"/>
    <property type="match status" value="1"/>
</dbReference>
<dbReference type="GO" id="GO:0050897">
    <property type="term" value="F:cobalt ion binding"/>
    <property type="evidence" value="ECO:0007669"/>
    <property type="project" value="TreeGrafter"/>
</dbReference>
<evidence type="ECO:0000256" key="2">
    <source>
        <dbReference type="ARBA" id="ARBA00009765"/>
    </source>
</evidence>
<dbReference type="SUPFAM" id="SSF144083">
    <property type="entry name" value="Magnesium transport protein CorA, transmembrane region"/>
    <property type="match status" value="1"/>
</dbReference>
<dbReference type="InterPro" id="IPR002523">
    <property type="entry name" value="MgTranspt_CorA/ZnTranspt_ZntB"/>
</dbReference>
<evidence type="ECO:0000256" key="1">
    <source>
        <dbReference type="ARBA" id="ARBA00004651"/>
    </source>
</evidence>
<dbReference type="GO" id="GO:0000287">
    <property type="term" value="F:magnesium ion binding"/>
    <property type="evidence" value="ECO:0007669"/>
    <property type="project" value="TreeGrafter"/>
</dbReference>
<dbReference type="InterPro" id="IPR045861">
    <property type="entry name" value="CorA_cytoplasmic_dom"/>
</dbReference>
<keyword evidence="6 8" id="KW-1133">Transmembrane helix</keyword>
<dbReference type="GO" id="GO:0005886">
    <property type="term" value="C:plasma membrane"/>
    <property type="evidence" value="ECO:0007669"/>
    <property type="project" value="UniProtKB-SubCell"/>
</dbReference>
<dbReference type="RefSeq" id="WP_114279630.1">
    <property type="nucleotide sequence ID" value="NZ_QPJY01000004.1"/>
</dbReference>
<evidence type="ECO:0000256" key="6">
    <source>
        <dbReference type="ARBA" id="ARBA00022989"/>
    </source>
</evidence>
<feature type="transmembrane region" description="Helical" evidence="8">
    <location>
        <begin position="288"/>
        <end position="309"/>
    </location>
</feature>
<reference evidence="9 10" key="1">
    <citation type="submission" date="2018-07" db="EMBL/GenBank/DDBJ databases">
        <title>Genomic Encyclopedia of Type Strains, Phase IV (KMG-IV): sequencing the most valuable type-strain genomes for metagenomic binning, comparative biology and taxonomic classification.</title>
        <authorList>
            <person name="Goeker M."/>
        </authorList>
    </citation>
    <scope>NUCLEOTIDE SEQUENCE [LARGE SCALE GENOMIC DNA]</scope>
    <source>
        <strain evidence="9 10">DSM 26407</strain>
    </source>
</reference>
<comment type="similarity">
    <text evidence="2 8">Belongs to the CorA metal ion transporter (MIT) (TC 1.A.35) family.</text>
</comment>
<keyword evidence="8" id="KW-0406">Ion transport</keyword>
<dbReference type="PANTHER" id="PTHR46494">
    <property type="entry name" value="CORA FAMILY METAL ION TRANSPORTER (EUROFUNG)"/>
    <property type="match status" value="1"/>
</dbReference>
<keyword evidence="8" id="KW-0460">Magnesium</keyword>